<evidence type="ECO:0000313" key="8">
    <source>
        <dbReference type="Proteomes" id="UP000007721"/>
    </source>
</evidence>
<organism evidence="7 8">
    <name type="scientific">Geotalea daltonii (strain DSM 22248 / JCM 15807 / FRC-32)</name>
    <name type="common">Geobacter daltonii</name>
    <dbReference type="NCBI Taxonomy" id="316067"/>
    <lineage>
        <taxon>Bacteria</taxon>
        <taxon>Pseudomonadati</taxon>
        <taxon>Thermodesulfobacteriota</taxon>
        <taxon>Desulfuromonadia</taxon>
        <taxon>Geobacterales</taxon>
        <taxon>Geobacteraceae</taxon>
        <taxon>Geotalea</taxon>
    </lineage>
</organism>
<dbReference type="InterPro" id="IPR036737">
    <property type="entry name" value="OmpA-like_sf"/>
</dbReference>
<evidence type="ECO:0000256" key="3">
    <source>
        <dbReference type="ARBA" id="ARBA00023237"/>
    </source>
</evidence>
<evidence type="ECO:0000256" key="4">
    <source>
        <dbReference type="PROSITE-ProRule" id="PRU00473"/>
    </source>
</evidence>
<name>B9M220_GEODF</name>
<dbReference type="PANTHER" id="PTHR30329:SF21">
    <property type="entry name" value="LIPOPROTEIN YIAD-RELATED"/>
    <property type="match status" value="1"/>
</dbReference>
<keyword evidence="5" id="KW-0732">Signal</keyword>
<feature type="signal peptide" evidence="5">
    <location>
        <begin position="1"/>
        <end position="19"/>
    </location>
</feature>
<dbReference type="PROSITE" id="PS51123">
    <property type="entry name" value="OMPA_2"/>
    <property type="match status" value="1"/>
</dbReference>
<evidence type="ECO:0000256" key="2">
    <source>
        <dbReference type="ARBA" id="ARBA00023136"/>
    </source>
</evidence>
<dbReference type="InterPro" id="IPR050330">
    <property type="entry name" value="Bact_OuterMem_StrucFunc"/>
</dbReference>
<dbReference type="PRINTS" id="PR01021">
    <property type="entry name" value="OMPADOMAIN"/>
</dbReference>
<dbReference type="GO" id="GO:0009279">
    <property type="term" value="C:cell outer membrane"/>
    <property type="evidence" value="ECO:0007669"/>
    <property type="project" value="UniProtKB-SubCell"/>
</dbReference>
<protein>
    <submittedName>
        <fullName evidence="7">Peptidoglycan-binding protein, OmpA family</fullName>
    </submittedName>
</protein>
<dbReference type="RefSeq" id="WP_012647866.1">
    <property type="nucleotide sequence ID" value="NC_011979.1"/>
</dbReference>
<keyword evidence="2 4" id="KW-0472">Membrane</keyword>
<dbReference type="CDD" id="cd07185">
    <property type="entry name" value="OmpA_C-like"/>
    <property type="match status" value="1"/>
</dbReference>
<evidence type="ECO:0000313" key="7">
    <source>
        <dbReference type="EMBL" id="ACM21138.1"/>
    </source>
</evidence>
<dbReference type="Gene3D" id="3.30.1330.60">
    <property type="entry name" value="OmpA-like domain"/>
    <property type="match status" value="1"/>
</dbReference>
<keyword evidence="3" id="KW-0998">Cell outer membrane</keyword>
<dbReference type="HOGENOM" id="CLU_520496_0_0_7"/>
<evidence type="ECO:0000256" key="1">
    <source>
        <dbReference type="ARBA" id="ARBA00004442"/>
    </source>
</evidence>
<dbReference type="KEGG" id="geo:Geob_2789"/>
<dbReference type="Pfam" id="PF00691">
    <property type="entry name" value="OmpA"/>
    <property type="match status" value="1"/>
</dbReference>
<gene>
    <name evidence="7" type="ordered locus">Geob_2789</name>
</gene>
<keyword evidence="8" id="KW-1185">Reference proteome</keyword>
<evidence type="ECO:0000256" key="5">
    <source>
        <dbReference type="SAM" id="SignalP"/>
    </source>
</evidence>
<dbReference type="eggNOG" id="COG2885">
    <property type="taxonomic scope" value="Bacteria"/>
</dbReference>
<feature type="chain" id="PRO_5002886442" evidence="5">
    <location>
        <begin position="20"/>
        <end position="530"/>
    </location>
</feature>
<dbReference type="AlphaFoldDB" id="B9M220"/>
<proteinExistence type="predicted"/>
<comment type="subcellular location">
    <subcellularLocation>
        <location evidence="1">Cell outer membrane</location>
    </subcellularLocation>
</comment>
<dbReference type="InterPro" id="IPR006665">
    <property type="entry name" value="OmpA-like"/>
</dbReference>
<dbReference type="PANTHER" id="PTHR30329">
    <property type="entry name" value="STATOR ELEMENT OF FLAGELLAR MOTOR COMPLEX"/>
    <property type="match status" value="1"/>
</dbReference>
<feature type="domain" description="OmpA-like" evidence="6">
    <location>
        <begin position="409"/>
        <end position="528"/>
    </location>
</feature>
<sequence length="530" mass="57243">MRVFLLIFILSLVSAQALANPTQTGVTGLINVPTADTLDAGNICVGVWGNVGKAAGKDFAIMPATITLGIGSFWEIYGTYPNLLFNGQESRSGRGTADIGSKIRFFGKRNSNIKLAGDVFLQRHVSEDMTIDGATDIGGRLIASLKMDPVSFHLNGGYLSTDAGEKEYIYGGGVEYLLTPKTKLTLELTGKGSAPVEALAGLQYYLSPHLTLNLAGGGGITAGSPDWRAIVGFSTCQGVGNYIKTIPTIASEEEEKDKKAQVVRPVKIMPISSLIKTALPAVPVSKLEVPVDPDKEEIVIKPFGQIVIPAQPVAPPVVLPLMSREPKVQPVQPKVQPKVQPVVQPKVQEPKITKLETEITVEPKKEIPANLNPIEESSAEGVSPLYGIETRGDSLEISTAKAAPIATKMLVYRKFRFADIMFEFGQADLSNEVKKSLSEVAEQARADKHWTYMRIDGHTDSIGSTGYNMDLSVKRAIAIASYLIIKEGIDPSKVFIKGLGKSKLIGDNSTTEGRRLNRRFEILFLVPKGK</sequence>
<evidence type="ECO:0000259" key="6">
    <source>
        <dbReference type="PROSITE" id="PS51123"/>
    </source>
</evidence>
<dbReference type="STRING" id="316067.Geob_2789"/>
<dbReference type="SUPFAM" id="SSF103088">
    <property type="entry name" value="OmpA-like"/>
    <property type="match status" value="1"/>
</dbReference>
<dbReference type="OrthoDB" id="5292153at2"/>
<dbReference type="Proteomes" id="UP000007721">
    <property type="component" value="Chromosome"/>
</dbReference>
<reference evidence="7 8" key="1">
    <citation type="submission" date="2009-01" db="EMBL/GenBank/DDBJ databases">
        <title>Complete sequence of Geobacter sp. FRC-32.</title>
        <authorList>
            <consortium name="US DOE Joint Genome Institute"/>
            <person name="Lucas S."/>
            <person name="Copeland A."/>
            <person name="Lapidus A."/>
            <person name="Glavina del Rio T."/>
            <person name="Dalin E."/>
            <person name="Tice H."/>
            <person name="Bruce D."/>
            <person name="Goodwin L."/>
            <person name="Pitluck S."/>
            <person name="Saunders E."/>
            <person name="Brettin T."/>
            <person name="Detter J.C."/>
            <person name="Han C."/>
            <person name="Larimer F."/>
            <person name="Land M."/>
            <person name="Hauser L."/>
            <person name="Kyrpides N."/>
            <person name="Ovchinnikova G."/>
            <person name="Kostka J."/>
            <person name="Richardson P."/>
        </authorList>
    </citation>
    <scope>NUCLEOTIDE SEQUENCE [LARGE SCALE GENOMIC DNA]</scope>
    <source>
        <strain evidence="8">DSM 22248 / JCM 15807 / FRC-32</strain>
    </source>
</reference>
<dbReference type="InterPro" id="IPR006664">
    <property type="entry name" value="OMP_bac"/>
</dbReference>
<accession>B9M220</accession>
<dbReference type="EMBL" id="CP001390">
    <property type="protein sequence ID" value="ACM21138.1"/>
    <property type="molecule type" value="Genomic_DNA"/>
</dbReference>